<evidence type="ECO:0000313" key="2">
    <source>
        <dbReference type="EMBL" id="CAF1465258.1"/>
    </source>
</evidence>
<dbReference type="EMBL" id="CAJNOK010017855">
    <property type="protein sequence ID" value="CAF1271598.1"/>
    <property type="molecule type" value="Genomic_DNA"/>
</dbReference>
<dbReference type="EMBL" id="CAJOBC010085705">
    <property type="protein sequence ID" value="CAF4334613.1"/>
    <property type="molecule type" value="Genomic_DNA"/>
</dbReference>
<accession>A0A815QQC8</accession>
<protein>
    <submittedName>
        <fullName evidence="2">Uncharacterized protein</fullName>
    </submittedName>
</protein>
<dbReference type="Proteomes" id="UP000677228">
    <property type="component" value="Unassembled WGS sequence"/>
</dbReference>
<name>A0A815QQC8_9BILA</name>
<evidence type="ECO:0000313" key="5">
    <source>
        <dbReference type="Proteomes" id="UP000663829"/>
    </source>
</evidence>
<evidence type="ECO:0000313" key="1">
    <source>
        <dbReference type="EMBL" id="CAF1271598.1"/>
    </source>
</evidence>
<dbReference type="Proteomes" id="UP000682733">
    <property type="component" value="Unassembled WGS sequence"/>
</dbReference>
<evidence type="ECO:0000313" key="3">
    <source>
        <dbReference type="EMBL" id="CAF4077057.1"/>
    </source>
</evidence>
<dbReference type="Proteomes" id="UP000681722">
    <property type="component" value="Unassembled WGS sequence"/>
</dbReference>
<sequence>MELFYLKLDEHIESLSDKFRSKFVITQAIYNDIILVLKDGWGEAQLKLWARKHFKLVTIGELQVVYGIKSNNPVITYEQLYTTIKECHERVGHHDRDKTWKAVVFCTRIQSENYNFL</sequence>
<dbReference type="EMBL" id="CAJOBA010039415">
    <property type="protein sequence ID" value="CAF4077057.1"/>
    <property type="molecule type" value="Genomic_DNA"/>
</dbReference>
<comment type="caution">
    <text evidence="2">The sequence shown here is derived from an EMBL/GenBank/DDBJ whole genome shotgun (WGS) entry which is preliminary data.</text>
</comment>
<keyword evidence="5" id="KW-1185">Reference proteome</keyword>
<gene>
    <name evidence="2" type="ORF">GPM918_LOCUS35245</name>
    <name evidence="1" type="ORF">OVA965_LOCUS27210</name>
    <name evidence="4" type="ORF">SRO942_LOCUS35965</name>
    <name evidence="3" type="ORF">TMI583_LOCUS27954</name>
</gene>
<dbReference type="OrthoDB" id="10048525at2759"/>
<reference evidence="2" key="1">
    <citation type="submission" date="2021-02" db="EMBL/GenBank/DDBJ databases">
        <authorList>
            <person name="Nowell W R."/>
        </authorList>
    </citation>
    <scope>NUCLEOTIDE SEQUENCE</scope>
</reference>
<dbReference type="EMBL" id="CAJNOQ010020238">
    <property type="protein sequence ID" value="CAF1465258.1"/>
    <property type="molecule type" value="Genomic_DNA"/>
</dbReference>
<proteinExistence type="predicted"/>
<evidence type="ECO:0000313" key="4">
    <source>
        <dbReference type="EMBL" id="CAF4334613.1"/>
    </source>
</evidence>
<dbReference type="AlphaFoldDB" id="A0A815QQC8"/>
<dbReference type="Proteomes" id="UP000663829">
    <property type="component" value="Unassembled WGS sequence"/>
</dbReference>
<organism evidence="2 5">
    <name type="scientific">Didymodactylos carnosus</name>
    <dbReference type="NCBI Taxonomy" id="1234261"/>
    <lineage>
        <taxon>Eukaryota</taxon>
        <taxon>Metazoa</taxon>
        <taxon>Spiralia</taxon>
        <taxon>Gnathifera</taxon>
        <taxon>Rotifera</taxon>
        <taxon>Eurotatoria</taxon>
        <taxon>Bdelloidea</taxon>
        <taxon>Philodinida</taxon>
        <taxon>Philodinidae</taxon>
        <taxon>Didymodactylos</taxon>
    </lineage>
</organism>